<sequence length="620" mass="67294">MALRLHNELSNQTRYPAAADSSSDKSSRTGITRVEHRSVPTPPHFGTARVAAQTGVDGRERRRWAVRLWFAMAVMAAFWWMLAGVVSAQQFDAIKLPPAFEAFKDPKRASQLERAVMQLKTAKDLSKVDSSAPGMSKFYLEQYIPWKITQRESLPELSDIVEGLLKDVDGAQRIGSAGTRTLLAGTFVGMKKVAEGNYLPAARINAINALARLNEKPLDIANGRPPLPLRYSYPILFKLYTDENESDGIRAAALHGIHHYTRLAFPVMKPDEKTALVTEMNNLLNQEVPGSRDPKAHAYLQRFAVDILNILRAPNDATLGTQLISISTSEEKPDLIALYSASKLGGFQSGLEGKVENPGEVMKQWSARAFNAVQSELDRFAAQTRPRPAQSQPPNPIDFLRKAAPEKPKAITATRKGRAPSGMMGDPGMGMGMGPDMDMEMGMEMGMGMGMGPDMDMGMGMDMGYGMMQTIANPQPPEVNLSRRKIDFVLQQLLQGATGSAQGTPEEKPSGLMAGVPENQRAEVQAWVDRILEVSAVVNDEQLDTLEEWLEALDTQRPVLGDLAGIEVDYEEEDTSIQENPVLPMFPGFGNVGGGDADQPADGGLPGAGGLPAAGGLPGQ</sequence>
<dbReference type="AlphaFoldDB" id="M5U6X9"/>
<dbReference type="OrthoDB" id="259993at2"/>
<dbReference type="EMBL" id="ANOH01000341">
    <property type="protein sequence ID" value="EMI53636.1"/>
    <property type="molecule type" value="Genomic_DNA"/>
</dbReference>
<evidence type="ECO:0000313" key="3">
    <source>
        <dbReference type="EMBL" id="EMI53636.1"/>
    </source>
</evidence>
<organism evidence="3 4">
    <name type="scientific">Rhodopirellula sallentina SM41</name>
    <dbReference type="NCBI Taxonomy" id="1263870"/>
    <lineage>
        <taxon>Bacteria</taxon>
        <taxon>Pseudomonadati</taxon>
        <taxon>Planctomycetota</taxon>
        <taxon>Planctomycetia</taxon>
        <taxon>Pirellulales</taxon>
        <taxon>Pirellulaceae</taxon>
        <taxon>Rhodopirellula</taxon>
    </lineage>
</organism>
<feature type="transmembrane region" description="Helical" evidence="2">
    <location>
        <begin position="68"/>
        <end position="88"/>
    </location>
</feature>
<reference evidence="3 4" key="1">
    <citation type="journal article" date="2013" name="Mar. Genomics">
        <title>Expression of sulfatases in Rhodopirellula baltica and the diversity of sulfatases in the genus Rhodopirellula.</title>
        <authorList>
            <person name="Wegner C.E."/>
            <person name="Richter-Heitmann T."/>
            <person name="Klindworth A."/>
            <person name="Klockow C."/>
            <person name="Richter M."/>
            <person name="Achstetter T."/>
            <person name="Glockner F.O."/>
            <person name="Harder J."/>
        </authorList>
    </citation>
    <scope>NUCLEOTIDE SEQUENCE [LARGE SCALE GENOMIC DNA]</scope>
    <source>
        <strain evidence="3 4">SM41</strain>
    </source>
</reference>
<keyword evidence="2" id="KW-0472">Membrane</keyword>
<feature type="region of interest" description="Disordered" evidence="1">
    <location>
        <begin position="1"/>
        <end position="30"/>
    </location>
</feature>
<evidence type="ECO:0000256" key="2">
    <source>
        <dbReference type="SAM" id="Phobius"/>
    </source>
</evidence>
<dbReference type="Proteomes" id="UP000011885">
    <property type="component" value="Unassembled WGS sequence"/>
</dbReference>
<keyword evidence="2" id="KW-0812">Transmembrane</keyword>
<dbReference type="PATRIC" id="fig|1263870.3.peg.5263"/>
<proteinExistence type="predicted"/>
<evidence type="ECO:0000313" key="4">
    <source>
        <dbReference type="Proteomes" id="UP000011885"/>
    </source>
</evidence>
<keyword evidence="2" id="KW-1133">Transmembrane helix</keyword>
<comment type="caution">
    <text evidence="3">The sequence shown here is derived from an EMBL/GenBank/DDBJ whole genome shotgun (WGS) entry which is preliminary data.</text>
</comment>
<name>M5U6X9_9BACT</name>
<feature type="compositionally biased region" description="Gly residues" evidence="1">
    <location>
        <begin position="604"/>
        <end position="620"/>
    </location>
</feature>
<evidence type="ECO:0000256" key="1">
    <source>
        <dbReference type="SAM" id="MobiDB-lite"/>
    </source>
</evidence>
<protein>
    <submittedName>
        <fullName evidence="3">Uncharacterized protein</fullName>
    </submittedName>
</protein>
<accession>M5U6X9</accession>
<keyword evidence="4" id="KW-1185">Reference proteome</keyword>
<feature type="region of interest" description="Disordered" evidence="1">
    <location>
        <begin position="590"/>
        <end position="620"/>
    </location>
</feature>
<gene>
    <name evidence="3" type="ORF">RSSM_04976</name>
</gene>